<evidence type="ECO:0000256" key="2">
    <source>
        <dbReference type="ARBA" id="ARBA00023015"/>
    </source>
</evidence>
<feature type="compositionally biased region" description="Polar residues" evidence="11">
    <location>
        <begin position="321"/>
        <end position="342"/>
    </location>
</feature>
<comment type="subcellular location">
    <subcellularLocation>
        <location evidence="1 8 9">Nucleus</location>
    </subcellularLocation>
</comment>
<dbReference type="Proteomes" id="UP000285301">
    <property type="component" value="Unassembled WGS sequence"/>
</dbReference>
<dbReference type="GO" id="GO:0000981">
    <property type="term" value="F:DNA-binding transcription factor activity, RNA polymerase II-specific"/>
    <property type="evidence" value="ECO:0007669"/>
    <property type="project" value="TreeGrafter"/>
</dbReference>
<accession>A0A3S3QTV2</accession>
<reference evidence="14 15" key="1">
    <citation type="journal article" date="2018" name="Gigascience">
        <title>Genomes of trombidid mites reveal novel predicted allergens and laterally-transferred genes associated with secondary metabolism.</title>
        <authorList>
            <person name="Dong X."/>
            <person name="Chaisiri K."/>
            <person name="Xia D."/>
            <person name="Armstrong S.D."/>
            <person name="Fang Y."/>
            <person name="Donnelly M.J."/>
            <person name="Kadowaki T."/>
            <person name="McGarry J.W."/>
            <person name="Darby A.C."/>
            <person name="Makepeace B.L."/>
        </authorList>
    </citation>
    <scope>NUCLEOTIDE SEQUENCE [LARGE SCALE GENOMIC DNA]</scope>
    <source>
        <strain evidence="14">UoL-WK</strain>
    </source>
</reference>
<dbReference type="Gene3D" id="1.10.260.40">
    <property type="entry name" value="lambda repressor-like DNA-binding domains"/>
    <property type="match status" value="1"/>
</dbReference>
<comment type="caution">
    <text evidence="14">The sequence shown here is derived from an EMBL/GenBank/DDBJ whole genome shotgun (WGS) entry which is preliminary data.</text>
</comment>
<gene>
    <name evidence="14" type="ORF">B4U79_11712</name>
</gene>
<dbReference type="InterPro" id="IPR001356">
    <property type="entry name" value="HD"/>
</dbReference>
<dbReference type="PANTHER" id="PTHR11636:SF5">
    <property type="entry name" value="POU DOMAIN MOTIF 3, ISOFORM F"/>
    <property type="match status" value="1"/>
</dbReference>
<keyword evidence="2" id="KW-0805">Transcription regulation</keyword>
<dbReference type="PANTHER" id="PTHR11636">
    <property type="entry name" value="POU DOMAIN"/>
    <property type="match status" value="1"/>
</dbReference>
<feature type="region of interest" description="Disordered" evidence="11">
    <location>
        <begin position="305"/>
        <end position="374"/>
    </location>
</feature>
<evidence type="ECO:0000313" key="14">
    <source>
        <dbReference type="EMBL" id="RWS13856.1"/>
    </source>
</evidence>
<dbReference type="PROSITE" id="PS00465">
    <property type="entry name" value="POU_2"/>
    <property type="match status" value="1"/>
</dbReference>
<evidence type="ECO:0000256" key="7">
    <source>
        <dbReference type="ARBA" id="ARBA00061425"/>
    </source>
</evidence>
<name>A0A3S3QTV2_9ACAR</name>
<dbReference type="CDD" id="cd00086">
    <property type="entry name" value="homeodomain"/>
    <property type="match status" value="1"/>
</dbReference>
<evidence type="ECO:0000256" key="5">
    <source>
        <dbReference type="ARBA" id="ARBA00023163"/>
    </source>
</evidence>
<evidence type="ECO:0000259" key="13">
    <source>
        <dbReference type="PROSITE" id="PS51179"/>
    </source>
</evidence>
<dbReference type="InterPro" id="IPR013847">
    <property type="entry name" value="POU"/>
</dbReference>
<dbReference type="GO" id="GO:0000978">
    <property type="term" value="F:RNA polymerase II cis-regulatory region sequence-specific DNA binding"/>
    <property type="evidence" value="ECO:0007669"/>
    <property type="project" value="TreeGrafter"/>
</dbReference>
<keyword evidence="5 10" id="KW-0804">Transcription</keyword>
<sequence length="561" mass="60472">MTEIDGKAMQQQLIQQQPMKYAIQTSGGQSFVATPTQISQLQEYIQQQFSSTQTAALMSGTQQPSQSQIFTSSIIPAAGTQYLLTSNGQATGTLLQGYQTSSGTQILIPSATGNSAPQLLNSQAVVPTAAAALNTQLNQLVQVVLGNGQTITTTLANLQAMGINTAAANVSQQQYATYHFANANAYQPPSMQTQLVTNSIGQVFAVTPQVIPGAAQTIIATTPQGNAHFIQIAAPSTLPLVSALTNAQVQSQTVQQSVAPTNLQQGQQVDNEATRLHEAITENEKDCEGSCQQINQETQVSLSTCNVSTTPQPTVSSTTSHKPNSASVSLSPKNSTPSQSADFNPERVSVQSQTSSPASSSSNGSGMEPESTTQNVNTLAITISNTDASIVDGVNLEEIKEFARQFKLRRISLGLTQTQVGQALSATEGPSYSQSAICRFEKLDITPKSAQKIKPVLEKWMEEAEERYKTGNHTLTDFIGTESNKKRKRRTSFTPAALDVLNNFFEKNTHPSGSEMTELAERLNYDREVVRVWFCNKRQALRNTIKRLEPTTVVHGQCDSF</sequence>
<protein>
    <recommendedName>
        <fullName evidence="10">POU domain protein</fullName>
    </recommendedName>
</protein>
<dbReference type="PROSITE" id="PS51179">
    <property type="entry name" value="POU_3"/>
    <property type="match status" value="1"/>
</dbReference>
<evidence type="ECO:0000256" key="11">
    <source>
        <dbReference type="SAM" id="MobiDB-lite"/>
    </source>
</evidence>
<evidence type="ECO:0000313" key="15">
    <source>
        <dbReference type="Proteomes" id="UP000285301"/>
    </source>
</evidence>
<evidence type="ECO:0000256" key="3">
    <source>
        <dbReference type="ARBA" id="ARBA00023125"/>
    </source>
</evidence>
<feature type="domain" description="Homeobox" evidence="12">
    <location>
        <begin position="484"/>
        <end position="544"/>
    </location>
</feature>
<dbReference type="InterPro" id="IPR010982">
    <property type="entry name" value="Lambda_DNA-bd_dom_sf"/>
</dbReference>
<dbReference type="FunFam" id="1.10.10.60:FF:000051">
    <property type="entry name" value="POU domain protein"/>
    <property type="match status" value="1"/>
</dbReference>
<dbReference type="STRING" id="1965070.A0A3S3QTV2"/>
<feature type="compositionally biased region" description="Low complexity" evidence="11">
    <location>
        <begin position="307"/>
        <end position="320"/>
    </location>
</feature>
<dbReference type="InterPro" id="IPR009057">
    <property type="entry name" value="Homeodomain-like_sf"/>
</dbReference>
<organism evidence="14 15">
    <name type="scientific">Dinothrombium tinctorium</name>
    <dbReference type="NCBI Taxonomy" id="1965070"/>
    <lineage>
        <taxon>Eukaryota</taxon>
        <taxon>Metazoa</taxon>
        <taxon>Ecdysozoa</taxon>
        <taxon>Arthropoda</taxon>
        <taxon>Chelicerata</taxon>
        <taxon>Arachnida</taxon>
        <taxon>Acari</taxon>
        <taxon>Acariformes</taxon>
        <taxon>Trombidiformes</taxon>
        <taxon>Prostigmata</taxon>
        <taxon>Anystina</taxon>
        <taxon>Parasitengona</taxon>
        <taxon>Trombidioidea</taxon>
        <taxon>Trombidiidae</taxon>
        <taxon>Dinothrombium</taxon>
    </lineage>
</organism>
<evidence type="ECO:0000256" key="4">
    <source>
        <dbReference type="ARBA" id="ARBA00023155"/>
    </source>
</evidence>
<evidence type="ECO:0000256" key="1">
    <source>
        <dbReference type="ARBA" id="ARBA00004123"/>
    </source>
</evidence>
<evidence type="ECO:0000259" key="12">
    <source>
        <dbReference type="PROSITE" id="PS50071"/>
    </source>
</evidence>
<keyword evidence="4 8" id="KW-0371">Homeobox</keyword>
<dbReference type="InterPro" id="IPR050255">
    <property type="entry name" value="POU_domain_TF"/>
</dbReference>
<dbReference type="Gene3D" id="1.10.10.60">
    <property type="entry name" value="Homeodomain-like"/>
    <property type="match status" value="1"/>
</dbReference>
<evidence type="ECO:0000256" key="8">
    <source>
        <dbReference type="PROSITE-ProRule" id="PRU00108"/>
    </source>
</evidence>
<feature type="compositionally biased region" description="Low complexity" evidence="11">
    <location>
        <begin position="348"/>
        <end position="371"/>
    </location>
</feature>
<dbReference type="SMART" id="SM00352">
    <property type="entry name" value="POU"/>
    <property type="match status" value="1"/>
</dbReference>
<feature type="domain" description="POU-specific" evidence="13">
    <location>
        <begin position="391"/>
        <end position="465"/>
    </location>
</feature>
<dbReference type="PROSITE" id="PS50071">
    <property type="entry name" value="HOMEOBOX_2"/>
    <property type="match status" value="1"/>
</dbReference>
<keyword evidence="3 8" id="KW-0238">DNA-binding</keyword>
<dbReference type="EMBL" id="NCKU01000867">
    <property type="protein sequence ID" value="RWS13856.1"/>
    <property type="molecule type" value="Genomic_DNA"/>
</dbReference>
<proteinExistence type="inferred from homology"/>
<dbReference type="Pfam" id="PF00046">
    <property type="entry name" value="Homeodomain"/>
    <property type="match status" value="1"/>
</dbReference>
<dbReference type="SUPFAM" id="SSF46689">
    <property type="entry name" value="Homeodomain-like"/>
    <property type="match status" value="1"/>
</dbReference>
<dbReference type="PRINTS" id="PR00028">
    <property type="entry name" value="POUDOMAIN"/>
</dbReference>
<evidence type="ECO:0000256" key="9">
    <source>
        <dbReference type="RuleBase" id="RU000682"/>
    </source>
</evidence>
<dbReference type="SMART" id="SM00389">
    <property type="entry name" value="HOX"/>
    <property type="match status" value="1"/>
</dbReference>
<dbReference type="PROSITE" id="PS00035">
    <property type="entry name" value="POU_1"/>
    <property type="match status" value="1"/>
</dbReference>
<evidence type="ECO:0000256" key="10">
    <source>
        <dbReference type="RuleBase" id="RU361194"/>
    </source>
</evidence>
<keyword evidence="6 8" id="KW-0539">Nucleus</keyword>
<keyword evidence="15" id="KW-1185">Reference proteome</keyword>
<feature type="DNA-binding region" description="Homeobox" evidence="8">
    <location>
        <begin position="486"/>
        <end position="545"/>
    </location>
</feature>
<evidence type="ECO:0000256" key="6">
    <source>
        <dbReference type="ARBA" id="ARBA00023242"/>
    </source>
</evidence>
<dbReference type="Pfam" id="PF00157">
    <property type="entry name" value="Pou"/>
    <property type="match status" value="1"/>
</dbReference>
<dbReference type="AlphaFoldDB" id="A0A3S3QTV2"/>
<dbReference type="InterPro" id="IPR000327">
    <property type="entry name" value="POU_dom"/>
</dbReference>
<dbReference type="GO" id="GO:0005634">
    <property type="term" value="C:nucleus"/>
    <property type="evidence" value="ECO:0007669"/>
    <property type="project" value="UniProtKB-SubCell"/>
</dbReference>
<comment type="similarity">
    <text evidence="7">Belongs to the POU transcription factor family. Class-6 subfamily.</text>
</comment>
<dbReference type="OrthoDB" id="10066259at2759"/>
<dbReference type="SUPFAM" id="SSF47413">
    <property type="entry name" value="lambda repressor-like DNA-binding domains"/>
    <property type="match status" value="1"/>
</dbReference>